<gene>
    <name evidence="1" type="ORF">AMURIS_04590</name>
</gene>
<accession>A0A2K4ZMZ6</accession>
<dbReference type="AlphaFoldDB" id="A0A2K4ZMZ6"/>
<evidence type="ECO:0008006" key="3">
    <source>
        <dbReference type="Google" id="ProtNLM"/>
    </source>
</evidence>
<protein>
    <recommendedName>
        <fullName evidence="3">YfbU family protein</fullName>
    </recommendedName>
</protein>
<name>A0A2K4ZMZ6_9FIRM</name>
<sequence length="192" mass="22011">MDSYNLSYTLDPEQCKTLSGLARRCRDINGWGPQELLQYAATANSQAEIDLKLDFLQDAVAHLETVEHMQAEKDRVRITEEERAVCSRIADAFAEMYSLDLMVLDAGQYGFVKLQDYSYPFGFEEAGIFTSGRDLFDDLWGEWYSLRLLALTKGTPLADLDYQDMFRCLPENQQKEILDKREYFLGLSGISL</sequence>
<dbReference type="EMBL" id="OFSM01000033">
    <property type="protein sequence ID" value="SOY31841.1"/>
    <property type="molecule type" value="Genomic_DNA"/>
</dbReference>
<proteinExistence type="predicted"/>
<evidence type="ECO:0000313" key="2">
    <source>
        <dbReference type="Proteomes" id="UP000236311"/>
    </source>
</evidence>
<dbReference type="Proteomes" id="UP000236311">
    <property type="component" value="Unassembled WGS sequence"/>
</dbReference>
<dbReference type="RefSeq" id="WP_242982583.1">
    <property type="nucleotide sequence ID" value="NZ_JANJZD010000035.1"/>
</dbReference>
<reference evidence="1 2" key="1">
    <citation type="submission" date="2018-01" db="EMBL/GenBank/DDBJ databases">
        <authorList>
            <person name="Gaut B.S."/>
            <person name="Morton B.R."/>
            <person name="Clegg M.T."/>
            <person name="Duvall M.R."/>
        </authorList>
    </citation>
    <scope>NUCLEOTIDE SEQUENCE [LARGE SCALE GENOMIC DNA]</scope>
    <source>
        <strain evidence="1">GP69</strain>
    </source>
</reference>
<keyword evidence="2" id="KW-1185">Reference proteome</keyword>
<organism evidence="1 2">
    <name type="scientific">Acetatifactor muris</name>
    <dbReference type="NCBI Taxonomy" id="879566"/>
    <lineage>
        <taxon>Bacteria</taxon>
        <taxon>Bacillati</taxon>
        <taxon>Bacillota</taxon>
        <taxon>Clostridia</taxon>
        <taxon>Lachnospirales</taxon>
        <taxon>Lachnospiraceae</taxon>
        <taxon>Acetatifactor</taxon>
    </lineage>
</organism>
<evidence type="ECO:0000313" key="1">
    <source>
        <dbReference type="EMBL" id="SOY31841.1"/>
    </source>
</evidence>